<proteinExistence type="predicted"/>
<reference evidence="1" key="1">
    <citation type="submission" date="2017-09" db="EMBL/GenBank/DDBJ databases">
        <title>Polyketide synthases of a Diaporthe helianthi virulent isolate.</title>
        <authorList>
            <person name="Baroncelli R."/>
        </authorList>
    </citation>
    <scope>NUCLEOTIDE SEQUENCE [LARGE SCALE GENOMIC DNA]</scope>
    <source>
        <strain evidence="1">7/96</strain>
    </source>
</reference>
<comment type="caution">
    <text evidence="1">The sequence shown here is derived from an EMBL/GenBank/DDBJ whole genome shotgun (WGS) entry which is preliminary data.</text>
</comment>
<protein>
    <submittedName>
        <fullName evidence="1">Uncharacterized protein</fullName>
    </submittedName>
</protein>
<gene>
    <name evidence="1" type="ORF">DHEL01_v200215</name>
</gene>
<name>A0A2P5IFY3_DIAHE</name>
<evidence type="ECO:0000313" key="1">
    <source>
        <dbReference type="EMBL" id="POS81381.1"/>
    </source>
</evidence>
<dbReference type="InParanoid" id="A0A2P5IFY3"/>
<dbReference type="EMBL" id="MAVT02000008">
    <property type="protein sequence ID" value="POS81381.1"/>
    <property type="molecule type" value="Genomic_DNA"/>
</dbReference>
<dbReference type="OrthoDB" id="3800738at2759"/>
<dbReference type="Proteomes" id="UP000094444">
    <property type="component" value="Unassembled WGS sequence"/>
</dbReference>
<organism evidence="1 2">
    <name type="scientific">Diaporthe helianthi</name>
    <dbReference type="NCBI Taxonomy" id="158607"/>
    <lineage>
        <taxon>Eukaryota</taxon>
        <taxon>Fungi</taxon>
        <taxon>Dikarya</taxon>
        <taxon>Ascomycota</taxon>
        <taxon>Pezizomycotina</taxon>
        <taxon>Sordariomycetes</taxon>
        <taxon>Sordariomycetidae</taxon>
        <taxon>Diaporthales</taxon>
        <taxon>Diaporthaceae</taxon>
        <taxon>Diaporthe</taxon>
    </lineage>
</organism>
<dbReference type="AlphaFoldDB" id="A0A2P5IFY3"/>
<keyword evidence="2" id="KW-1185">Reference proteome</keyword>
<sequence>MTSRRRDAYLRPGASWRGISVTFARGPPITRLEVVKTYSSVDLKELGCDTVQCLLVDLFPSSSPSSPPPRDGSGRGSGFLTMGLLVRPTLDPRRRRRHLCRHIWRRDGRLGPDVGPPAAQLCAARRVRVLIPDYEEHVDLSPEAEGSAILYLRGARAVEVGDQDKRFEGDE</sequence>
<evidence type="ECO:0000313" key="2">
    <source>
        <dbReference type="Proteomes" id="UP000094444"/>
    </source>
</evidence>
<accession>A0A2P5IFY3</accession>